<reference evidence="1" key="1">
    <citation type="submission" date="2021-06" db="EMBL/GenBank/DDBJ databases">
        <authorList>
            <person name="Kallberg Y."/>
            <person name="Tangrot J."/>
            <person name="Rosling A."/>
        </authorList>
    </citation>
    <scope>NUCLEOTIDE SEQUENCE</scope>
    <source>
        <strain evidence="1">CL356</strain>
    </source>
</reference>
<dbReference type="EMBL" id="CAJVPT010026765">
    <property type="protein sequence ID" value="CAG8680741.1"/>
    <property type="molecule type" value="Genomic_DNA"/>
</dbReference>
<name>A0ACA9P1N0_9GLOM</name>
<feature type="non-terminal residue" evidence="1">
    <location>
        <position position="1"/>
    </location>
</feature>
<proteinExistence type="predicted"/>
<accession>A0ACA9P1N0</accession>
<comment type="caution">
    <text evidence="1">The sequence shown here is derived from an EMBL/GenBank/DDBJ whole genome shotgun (WGS) entry which is preliminary data.</text>
</comment>
<evidence type="ECO:0000313" key="2">
    <source>
        <dbReference type="Proteomes" id="UP000789525"/>
    </source>
</evidence>
<protein>
    <submittedName>
        <fullName evidence="1">16742_t:CDS:1</fullName>
    </submittedName>
</protein>
<keyword evidence="2" id="KW-1185">Reference proteome</keyword>
<organism evidence="1 2">
    <name type="scientific">Acaulospora colombiana</name>
    <dbReference type="NCBI Taxonomy" id="27376"/>
    <lineage>
        <taxon>Eukaryota</taxon>
        <taxon>Fungi</taxon>
        <taxon>Fungi incertae sedis</taxon>
        <taxon>Mucoromycota</taxon>
        <taxon>Glomeromycotina</taxon>
        <taxon>Glomeromycetes</taxon>
        <taxon>Diversisporales</taxon>
        <taxon>Acaulosporaceae</taxon>
        <taxon>Acaulospora</taxon>
    </lineage>
</organism>
<sequence length="110" mass="12581">PEVLDVTLNKCAWDSNSSALLFFDKIALLRVLYMNYRLFYGPEPDSAPWIATCLPKMLEFGIASWSRIPNLLEPSSGEQSSYQLRTLLPLTELASTRNMRVARTWEDPEL</sequence>
<dbReference type="Proteomes" id="UP000789525">
    <property type="component" value="Unassembled WGS sequence"/>
</dbReference>
<gene>
    <name evidence="1" type="ORF">ACOLOM_LOCUS9325</name>
</gene>
<evidence type="ECO:0000313" key="1">
    <source>
        <dbReference type="EMBL" id="CAG8680741.1"/>
    </source>
</evidence>